<evidence type="ECO:0000313" key="2">
    <source>
        <dbReference type="EMBL" id="KAJ4955160.1"/>
    </source>
</evidence>
<protein>
    <submittedName>
        <fullName evidence="2">Uncharacterized protein</fullName>
    </submittedName>
</protein>
<name>A0A9Q0JYE0_9MAGN</name>
<evidence type="ECO:0000256" key="1">
    <source>
        <dbReference type="SAM" id="MobiDB-lite"/>
    </source>
</evidence>
<evidence type="ECO:0000313" key="3">
    <source>
        <dbReference type="Proteomes" id="UP001141806"/>
    </source>
</evidence>
<dbReference type="OrthoDB" id="831823at2759"/>
<reference evidence="2" key="1">
    <citation type="journal article" date="2023" name="Plant J.">
        <title>The genome of the king protea, Protea cynaroides.</title>
        <authorList>
            <person name="Chang J."/>
            <person name="Duong T.A."/>
            <person name="Schoeman C."/>
            <person name="Ma X."/>
            <person name="Roodt D."/>
            <person name="Barker N."/>
            <person name="Li Z."/>
            <person name="Van de Peer Y."/>
            <person name="Mizrachi E."/>
        </authorList>
    </citation>
    <scope>NUCLEOTIDE SEQUENCE</scope>
    <source>
        <tissue evidence="2">Young leaves</tissue>
    </source>
</reference>
<feature type="region of interest" description="Disordered" evidence="1">
    <location>
        <begin position="28"/>
        <end position="63"/>
    </location>
</feature>
<feature type="compositionally biased region" description="Basic and acidic residues" evidence="1">
    <location>
        <begin position="88"/>
        <end position="98"/>
    </location>
</feature>
<feature type="compositionally biased region" description="Basic and acidic residues" evidence="1">
    <location>
        <begin position="28"/>
        <end position="56"/>
    </location>
</feature>
<feature type="region of interest" description="Disordered" evidence="1">
    <location>
        <begin position="88"/>
        <end position="107"/>
    </location>
</feature>
<organism evidence="2 3">
    <name type="scientific">Protea cynaroides</name>
    <dbReference type="NCBI Taxonomy" id="273540"/>
    <lineage>
        <taxon>Eukaryota</taxon>
        <taxon>Viridiplantae</taxon>
        <taxon>Streptophyta</taxon>
        <taxon>Embryophyta</taxon>
        <taxon>Tracheophyta</taxon>
        <taxon>Spermatophyta</taxon>
        <taxon>Magnoliopsida</taxon>
        <taxon>Proteales</taxon>
        <taxon>Proteaceae</taxon>
        <taxon>Protea</taxon>
    </lineage>
</organism>
<accession>A0A9Q0JYE0</accession>
<dbReference type="EMBL" id="JAMYWD010000011">
    <property type="protein sequence ID" value="KAJ4955160.1"/>
    <property type="molecule type" value="Genomic_DNA"/>
</dbReference>
<sequence length="223" mass="25196">MEKISRGKKPMPVPISPSSSVCALDVIKAAETKEHMEKRNTEEKREEEEGRVDGSHGSHRLPRPSVLPELNFLMILYAVSSTSTETLASHEKKNKETRGNGSCEGKVSIGRTTTRRREKNEFKIVGQRRQRFQPIMKNLSFSASESEEREASGTHSKYSRNHKIGSIFGDGIRDSGLDLQSWNSHSRLLINLEATSRNGKKIKALIFAHLNFSWARPPRRSIL</sequence>
<keyword evidence="3" id="KW-1185">Reference proteome</keyword>
<dbReference type="AlphaFoldDB" id="A0A9Q0JYE0"/>
<comment type="caution">
    <text evidence="2">The sequence shown here is derived from an EMBL/GenBank/DDBJ whole genome shotgun (WGS) entry which is preliminary data.</text>
</comment>
<proteinExistence type="predicted"/>
<dbReference type="Proteomes" id="UP001141806">
    <property type="component" value="Unassembled WGS sequence"/>
</dbReference>
<gene>
    <name evidence="2" type="ORF">NE237_011943</name>
</gene>